<accession>A0AAV6UVZ8</accession>
<evidence type="ECO:0000256" key="1">
    <source>
        <dbReference type="ARBA" id="ARBA00022801"/>
    </source>
</evidence>
<dbReference type="InterPro" id="IPR020821">
    <property type="entry name" value="ENPP1-3/EXOG-like_nuc-like"/>
</dbReference>
<dbReference type="PANTHER" id="PTHR10151:SF114">
    <property type="entry name" value="ECTONUCLEOTIDE PYROPHOSPHATASE_PHOSPHODIESTERASE C27A7.3"/>
    <property type="match status" value="1"/>
</dbReference>
<name>A0AAV6UVZ8_9ARAC</name>
<dbReference type="Gene3D" id="3.40.720.10">
    <property type="entry name" value="Alkaline Phosphatase, subunit A"/>
    <property type="match status" value="1"/>
</dbReference>
<protein>
    <recommendedName>
        <fullName evidence="4">ENPP1-3/EXOG-like endonuclease/phosphodiesterase domain-containing protein</fullName>
    </recommendedName>
</protein>
<dbReference type="InterPro" id="IPR001604">
    <property type="entry name" value="Endo_G_ENPP1-like_dom"/>
</dbReference>
<dbReference type="EMBL" id="JAFNEN010000253">
    <property type="protein sequence ID" value="KAG8187963.1"/>
    <property type="molecule type" value="Genomic_DNA"/>
</dbReference>
<organism evidence="5 6">
    <name type="scientific">Oedothorax gibbosus</name>
    <dbReference type="NCBI Taxonomy" id="931172"/>
    <lineage>
        <taxon>Eukaryota</taxon>
        <taxon>Metazoa</taxon>
        <taxon>Ecdysozoa</taxon>
        <taxon>Arthropoda</taxon>
        <taxon>Chelicerata</taxon>
        <taxon>Arachnida</taxon>
        <taxon>Araneae</taxon>
        <taxon>Araneomorphae</taxon>
        <taxon>Entelegynae</taxon>
        <taxon>Araneoidea</taxon>
        <taxon>Linyphiidae</taxon>
        <taxon>Erigoninae</taxon>
        <taxon>Oedothorax</taxon>
    </lineage>
</organism>
<sequence length="807" mass="89941">MELIQRYQIPGDASNGSAFGNLSSRFPPKKIAIMVISGLAIALVVFVGGYFAGVNTYRQTNDQIADVNAASVFPASPRRAKKISLALQPIKWSGVCPQKASKCPQSFIDSTPLILISLDGLRPDYLKRGFTPTLSKLSQCGTNADFMYPVFPSKTFPNHYSIVTGLNPPSHGITGNIIYEPVRRKMFKIGSPDMNQPYWYQKDPIWVTAIHQGKKTACFFWPGSEVKINNTSPTYFKKYSSRLNYDMRVDQVLEWLDLPVASRPNFITLYANEPDHAAHATGTKSQQVNQALSSVDNMIARLYSGLQARNLVDCVNVIILSDHGMTDTNCKNVVHIENYMNVSQVFATVGPFGRLRPKGKTTAAAVEGVISKLKCQSPNMRVYAKEQLPVRMHYADNNRIEPIFLDLDNGWTVVYKGAKDGDGICSGASHGYDNLFPDMKAMFIAQGLSFKRNFTTKPFINTELYEMMSELIGITPNPNNGTRGSLHHILKNPKSVPQQIEPDPAATGAVPSDELEYNYRVIAANCSCSQTKKQSNEDIDKTEKTRQHLPFGMPYSSADNRTLRLLYNEDYVNAFDLKYRIPSWSSFTISKKGEASKVEDLCWTGDARVPINDAANCGDYVKPAAIKNYIFQRPLFPPSFSDPSLKDQATYVTNSIPKSMNHSKILEKKLNDILGKWAEENGQVNVIMGPAFDIHATGIKPELSTIVRRSNSFDRLAVSTHIFVITTWCTINSDKINDCNPSQLESQGFLLPNLPYPQNCEPAASVIQRNVARVVDIEKLTGYSFYTGLPIYDAIRLRTRVPSRSVS</sequence>
<keyword evidence="2" id="KW-0325">Glycoprotein</keyword>
<dbReference type="Pfam" id="PF01223">
    <property type="entry name" value="Endonuclease_NS"/>
    <property type="match status" value="1"/>
</dbReference>
<keyword evidence="6" id="KW-1185">Reference proteome</keyword>
<evidence type="ECO:0000259" key="4">
    <source>
        <dbReference type="SMART" id="SM00477"/>
    </source>
</evidence>
<comment type="caution">
    <text evidence="5">The sequence shown here is derived from an EMBL/GenBank/DDBJ whole genome shotgun (WGS) entry which is preliminary data.</text>
</comment>
<gene>
    <name evidence="5" type="ORF">JTE90_025732</name>
</gene>
<dbReference type="InterPro" id="IPR017850">
    <property type="entry name" value="Alkaline_phosphatase_core_sf"/>
</dbReference>
<dbReference type="AlphaFoldDB" id="A0AAV6UVZ8"/>
<evidence type="ECO:0000256" key="2">
    <source>
        <dbReference type="ARBA" id="ARBA00023180"/>
    </source>
</evidence>
<dbReference type="InterPro" id="IPR044925">
    <property type="entry name" value="His-Me_finger_sf"/>
</dbReference>
<evidence type="ECO:0000313" key="6">
    <source>
        <dbReference type="Proteomes" id="UP000827092"/>
    </source>
</evidence>
<keyword evidence="3" id="KW-1133">Transmembrane helix</keyword>
<dbReference type="InterPro" id="IPR044929">
    <property type="entry name" value="DNA/RNA_non-sp_Endonuclease_sf"/>
</dbReference>
<dbReference type="GO" id="GO:0003676">
    <property type="term" value="F:nucleic acid binding"/>
    <property type="evidence" value="ECO:0007669"/>
    <property type="project" value="InterPro"/>
</dbReference>
<proteinExistence type="predicted"/>
<feature type="domain" description="ENPP1-3/EXOG-like endonuclease/phosphodiesterase" evidence="4">
    <location>
        <begin position="568"/>
        <end position="792"/>
    </location>
</feature>
<dbReference type="GO" id="GO:0016787">
    <property type="term" value="F:hydrolase activity"/>
    <property type="evidence" value="ECO:0007669"/>
    <property type="project" value="UniProtKB-KW"/>
</dbReference>
<dbReference type="CDD" id="cd16018">
    <property type="entry name" value="Enpp"/>
    <property type="match status" value="1"/>
</dbReference>
<evidence type="ECO:0000313" key="5">
    <source>
        <dbReference type="EMBL" id="KAG8187963.1"/>
    </source>
</evidence>
<evidence type="ECO:0000256" key="3">
    <source>
        <dbReference type="SAM" id="Phobius"/>
    </source>
</evidence>
<feature type="transmembrane region" description="Helical" evidence="3">
    <location>
        <begin position="31"/>
        <end position="52"/>
    </location>
</feature>
<dbReference type="Gene3D" id="3.30.1360.180">
    <property type="match status" value="1"/>
</dbReference>
<reference evidence="5 6" key="1">
    <citation type="journal article" date="2022" name="Nat. Ecol. Evol.">
        <title>A masculinizing supergene underlies an exaggerated male reproductive morph in a spider.</title>
        <authorList>
            <person name="Hendrickx F."/>
            <person name="De Corte Z."/>
            <person name="Sonet G."/>
            <person name="Van Belleghem S.M."/>
            <person name="Kostlbacher S."/>
            <person name="Vangestel C."/>
        </authorList>
    </citation>
    <scope>NUCLEOTIDE SEQUENCE [LARGE SCALE GENOMIC DNA]</scope>
    <source>
        <strain evidence="5">W744_W776</strain>
    </source>
</reference>
<dbReference type="SUPFAM" id="SSF53649">
    <property type="entry name" value="Alkaline phosphatase-like"/>
    <property type="match status" value="1"/>
</dbReference>
<dbReference type="Proteomes" id="UP000827092">
    <property type="component" value="Unassembled WGS sequence"/>
</dbReference>
<dbReference type="Gene3D" id="3.40.570.10">
    <property type="entry name" value="Extracellular Endonuclease, subunit A"/>
    <property type="match status" value="1"/>
</dbReference>
<dbReference type="InterPro" id="IPR002591">
    <property type="entry name" value="Phosphodiest/P_Trfase"/>
</dbReference>
<dbReference type="SUPFAM" id="SSF54060">
    <property type="entry name" value="His-Me finger endonucleases"/>
    <property type="match status" value="1"/>
</dbReference>
<keyword evidence="3" id="KW-0472">Membrane</keyword>
<keyword evidence="3" id="KW-0812">Transmembrane</keyword>
<dbReference type="PANTHER" id="PTHR10151">
    <property type="entry name" value="ECTONUCLEOTIDE PYROPHOSPHATASE/PHOSPHODIESTERASE"/>
    <property type="match status" value="1"/>
</dbReference>
<dbReference type="SMART" id="SM00477">
    <property type="entry name" value="NUC"/>
    <property type="match status" value="1"/>
</dbReference>
<dbReference type="GO" id="GO:0046872">
    <property type="term" value="F:metal ion binding"/>
    <property type="evidence" value="ECO:0007669"/>
    <property type="project" value="InterPro"/>
</dbReference>
<keyword evidence="1" id="KW-0378">Hydrolase</keyword>
<dbReference type="Pfam" id="PF01663">
    <property type="entry name" value="Phosphodiest"/>
    <property type="match status" value="1"/>
</dbReference>